<evidence type="ECO:0000259" key="7">
    <source>
        <dbReference type="Pfam" id="PF25967"/>
    </source>
</evidence>
<protein>
    <submittedName>
        <fullName evidence="8">Efflux RND transporter periplasmic adaptor subunit</fullName>
    </submittedName>
</protein>
<dbReference type="RefSeq" id="WP_253532307.1">
    <property type="nucleotide sequence ID" value="NZ_JAMZEL010000015.1"/>
</dbReference>
<feature type="chain" id="PRO_5046860776" evidence="4">
    <location>
        <begin position="22"/>
        <end position="374"/>
    </location>
</feature>
<feature type="signal peptide" evidence="4">
    <location>
        <begin position="1"/>
        <end position="21"/>
    </location>
</feature>
<feature type="domain" description="Multidrug resistance protein MdtA-like beta-barrel" evidence="6">
    <location>
        <begin position="208"/>
        <end position="283"/>
    </location>
</feature>
<feature type="domain" description="Multidrug resistance protein MdtA-like barrel-sandwich hybrid" evidence="5">
    <location>
        <begin position="59"/>
        <end position="193"/>
    </location>
</feature>
<dbReference type="Gene3D" id="2.40.420.20">
    <property type="match status" value="1"/>
</dbReference>
<dbReference type="Gene3D" id="2.40.30.170">
    <property type="match status" value="1"/>
</dbReference>
<dbReference type="EMBL" id="JAMZEL010000015">
    <property type="protein sequence ID" value="MCP1385772.1"/>
    <property type="molecule type" value="Genomic_DNA"/>
</dbReference>
<dbReference type="PANTHER" id="PTHR30158:SF23">
    <property type="entry name" value="MULTIDRUG RESISTANCE PROTEIN MEXA"/>
    <property type="match status" value="1"/>
</dbReference>
<sequence length="374" mass="41579">MKNIFMLAGIYACLLSLWACSTETKTEQKAEGKFPITNPILVDTTYSKEYVATIQSLQNVEVRARIKGYIEAVFVDEGKPVRAGQVLFRINSQAYKQELLKAEATLKNATAEAKTLELEIKNTKLLVEQNVVAKSELDIVESKLEALKAKIEEAQSDAAGAQLQLSLTEIKAPFSGIISRIPNKVGSLIDEGTLLTTLSNNQEVFAYFNVSEKEYLDFTAQNEVGKRRSVSLLLANNSLYKHSGVIETIDSEFDKNSGSIAFRAKFPNPEQVLKNGASGKVRLTNEIKNALMVPQKAVFEIQEKNCVYVVDAQNVVSVRDVKILQRLPQLYVIESGLSVSDRIIYEGIQNVNDGDKIQPELRPMRKIMAQLGKQ</sequence>
<comment type="similarity">
    <text evidence="2">Belongs to the membrane fusion protein (MFP) (TC 8.A.1) family.</text>
</comment>
<dbReference type="NCBIfam" id="TIGR01730">
    <property type="entry name" value="RND_mfp"/>
    <property type="match status" value="1"/>
</dbReference>
<keyword evidence="9" id="KW-1185">Reference proteome</keyword>
<feature type="coiled-coil region" evidence="3">
    <location>
        <begin position="92"/>
        <end position="164"/>
    </location>
</feature>
<dbReference type="InterPro" id="IPR058626">
    <property type="entry name" value="MdtA-like_b-barrel"/>
</dbReference>
<keyword evidence="3" id="KW-0175">Coiled coil</keyword>
<dbReference type="PANTHER" id="PTHR30158">
    <property type="entry name" value="ACRA/E-RELATED COMPONENT OF DRUG EFFLUX TRANSPORTER"/>
    <property type="match status" value="1"/>
</dbReference>
<evidence type="ECO:0000256" key="3">
    <source>
        <dbReference type="SAM" id="Coils"/>
    </source>
</evidence>
<dbReference type="Gene3D" id="2.40.50.100">
    <property type="match status" value="1"/>
</dbReference>
<evidence type="ECO:0000313" key="8">
    <source>
        <dbReference type="EMBL" id="MCP1385772.1"/>
    </source>
</evidence>
<name>A0ABT1FZ72_9BACT</name>
<evidence type="ECO:0000313" key="9">
    <source>
        <dbReference type="Proteomes" id="UP001204772"/>
    </source>
</evidence>
<evidence type="ECO:0000259" key="5">
    <source>
        <dbReference type="Pfam" id="PF25917"/>
    </source>
</evidence>
<evidence type="ECO:0000259" key="6">
    <source>
        <dbReference type="Pfam" id="PF25944"/>
    </source>
</evidence>
<dbReference type="Pfam" id="PF25917">
    <property type="entry name" value="BSH_RND"/>
    <property type="match status" value="1"/>
</dbReference>
<dbReference type="InterPro" id="IPR058627">
    <property type="entry name" value="MdtA-like_C"/>
</dbReference>
<comment type="caution">
    <text evidence="8">The sequence shown here is derived from an EMBL/GenBank/DDBJ whole genome shotgun (WGS) entry which is preliminary data.</text>
</comment>
<dbReference type="Pfam" id="PF25967">
    <property type="entry name" value="RND-MFP_C"/>
    <property type="match status" value="1"/>
</dbReference>
<evidence type="ECO:0000256" key="1">
    <source>
        <dbReference type="ARBA" id="ARBA00004196"/>
    </source>
</evidence>
<dbReference type="InterPro" id="IPR058625">
    <property type="entry name" value="MdtA-like_BSH"/>
</dbReference>
<dbReference type="Pfam" id="PF25944">
    <property type="entry name" value="Beta-barrel_RND"/>
    <property type="match status" value="1"/>
</dbReference>
<reference evidence="8 9" key="1">
    <citation type="submission" date="2022-06" db="EMBL/GenBank/DDBJ databases">
        <title>Runella sp. S5 genome sequencing.</title>
        <authorList>
            <person name="Park S."/>
        </authorList>
    </citation>
    <scope>NUCLEOTIDE SEQUENCE [LARGE SCALE GENOMIC DNA]</scope>
    <source>
        <strain evidence="8 9">S5</strain>
    </source>
</reference>
<dbReference type="Proteomes" id="UP001204772">
    <property type="component" value="Unassembled WGS sequence"/>
</dbReference>
<accession>A0ABT1FZ72</accession>
<dbReference type="Gene3D" id="1.10.287.470">
    <property type="entry name" value="Helix hairpin bin"/>
    <property type="match status" value="1"/>
</dbReference>
<dbReference type="InterPro" id="IPR006143">
    <property type="entry name" value="RND_pump_MFP"/>
</dbReference>
<feature type="domain" description="Multidrug resistance protein MdtA-like C-terminal permuted SH3" evidence="7">
    <location>
        <begin position="289"/>
        <end position="349"/>
    </location>
</feature>
<dbReference type="SUPFAM" id="SSF111369">
    <property type="entry name" value="HlyD-like secretion proteins"/>
    <property type="match status" value="1"/>
</dbReference>
<comment type="subcellular location">
    <subcellularLocation>
        <location evidence="1">Cell envelope</location>
    </subcellularLocation>
</comment>
<gene>
    <name evidence="8" type="ORF">NCI00_25255</name>
</gene>
<proteinExistence type="inferred from homology"/>
<evidence type="ECO:0000256" key="4">
    <source>
        <dbReference type="SAM" id="SignalP"/>
    </source>
</evidence>
<organism evidence="8 9">
    <name type="scientific">Runella salmonicolor</name>
    <dbReference type="NCBI Taxonomy" id="2950278"/>
    <lineage>
        <taxon>Bacteria</taxon>
        <taxon>Pseudomonadati</taxon>
        <taxon>Bacteroidota</taxon>
        <taxon>Cytophagia</taxon>
        <taxon>Cytophagales</taxon>
        <taxon>Spirosomataceae</taxon>
        <taxon>Runella</taxon>
    </lineage>
</organism>
<keyword evidence="4" id="KW-0732">Signal</keyword>
<evidence type="ECO:0000256" key="2">
    <source>
        <dbReference type="ARBA" id="ARBA00009477"/>
    </source>
</evidence>